<accession>A0A6V8MIT5</accession>
<feature type="signal peptide" evidence="8">
    <location>
        <begin position="1"/>
        <end position="23"/>
    </location>
</feature>
<evidence type="ECO:0000313" key="10">
    <source>
        <dbReference type="Proteomes" id="UP000556026"/>
    </source>
</evidence>
<keyword evidence="6" id="KW-0472">Membrane</keyword>
<keyword evidence="10" id="KW-1185">Reference proteome</keyword>
<evidence type="ECO:0000313" key="9">
    <source>
        <dbReference type="EMBL" id="GFO59911.1"/>
    </source>
</evidence>
<dbReference type="Proteomes" id="UP000556026">
    <property type="component" value="Unassembled WGS sequence"/>
</dbReference>
<reference evidence="10" key="1">
    <citation type="submission" date="2020-06" db="EMBL/GenBank/DDBJ databases">
        <title>Draft genomic sequence of Geomonas sp. Red330.</title>
        <authorList>
            <person name="Itoh H."/>
            <person name="Zhenxing X."/>
            <person name="Ushijima N."/>
            <person name="Masuda Y."/>
            <person name="Shiratori Y."/>
            <person name="Senoo K."/>
        </authorList>
    </citation>
    <scope>NUCLEOTIDE SEQUENCE [LARGE SCALE GENOMIC DNA]</scope>
    <source>
        <strain evidence="10">Red330</strain>
    </source>
</reference>
<keyword evidence="7" id="KW-0998">Cell outer membrane</keyword>
<keyword evidence="3" id="KW-1134">Transmembrane beta strand</keyword>
<comment type="caution">
    <text evidence="9">The sequence shown here is derived from an EMBL/GenBank/DDBJ whole genome shotgun (WGS) entry which is preliminary data.</text>
</comment>
<dbReference type="GO" id="GO:0015483">
    <property type="term" value="F:long-chain fatty acid transporting porin activity"/>
    <property type="evidence" value="ECO:0007669"/>
    <property type="project" value="TreeGrafter"/>
</dbReference>
<evidence type="ECO:0000256" key="6">
    <source>
        <dbReference type="ARBA" id="ARBA00023136"/>
    </source>
</evidence>
<comment type="similarity">
    <text evidence="2">Belongs to the OmpP1/FadL family.</text>
</comment>
<dbReference type="AlphaFoldDB" id="A0A6V8MIT5"/>
<evidence type="ECO:0000256" key="8">
    <source>
        <dbReference type="SAM" id="SignalP"/>
    </source>
</evidence>
<evidence type="ECO:0000256" key="7">
    <source>
        <dbReference type="ARBA" id="ARBA00023237"/>
    </source>
</evidence>
<organism evidence="9 10">
    <name type="scientific">Geomonas silvestris</name>
    <dbReference type="NCBI Taxonomy" id="2740184"/>
    <lineage>
        <taxon>Bacteria</taxon>
        <taxon>Pseudomonadati</taxon>
        <taxon>Thermodesulfobacteriota</taxon>
        <taxon>Desulfuromonadia</taxon>
        <taxon>Geobacterales</taxon>
        <taxon>Geobacteraceae</taxon>
        <taxon>Geomonas</taxon>
    </lineage>
</organism>
<feature type="chain" id="PRO_5027854011" evidence="8">
    <location>
        <begin position="24"/>
        <end position="420"/>
    </location>
</feature>
<dbReference type="EMBL" id="BLXX01000006">
    <property type="protein sequence ID" value="GFO59911.1"/>
    <property type="molecule type" value="Genomic_DNA"/>
</dbReference>
<evidence type="ECO:0000256" key="2">
    <source>
        <dbReference type="ARBA" id="ARBA00008163"/>
    </source>
</evidence>
<evidence type="ECO:0000256" key="3">
    <source>
        <dbReference type="ARBA" id="ARBA00022452"/>
    </source>
</evidence>
<dbReference type="PANTHER" id="PTHR35093:SF8">
    <property type="entry name" value="OUTER MEMBRANE PROTEIN NMB0088-RELATED"/>
    <property type="match status" value="1"/>
</dbReference>
<dbReference type="InterPro" id="IPR005017">
    <property type="entry name" value="OMPP1/FadL/TodX"/>
</dbReference>
<dbReference type="Pfam" id="PF03349">
    <property type="entry name" value="Toluene_X"/>
    <property type="match status" value="1"/>
</dbReference>
<evidence type="ECO:0000256" key="5">
    <source>
        <dbReference type="ARBA" id="ARBA00022729"/>
    </source>
</evidence>
<comment type="subcellular location">
    <subcellularLocation>
        <location evidence="1">Cell outer membrane</location>
        <topology evidence="1">Multi-pass membrane protein</topology>
    </subcellularLocation>
</comment>
<dbReference type="PANTHER" id="PTHR35093">
    <property type="entry name" value="OUTER MEMBRANE PROTEIN NMB0088-RELATED"/>
    <property type="match status" value="1"/>
</dbReference>
<gene>
    <name evidence="9" type="ORF">GMST_22360</name>
</gene>
<proteinExistence type="inferred from homology"/>
<evidence type="ECO:0000256" key="4">
    <source>
        <dbReference type="ARBA" id="ARBA00022692"/>
    </source>
</evidence>
<sequence length="420" mass="44889">MNFRKNLGWVAPTLLFTLTLATANDAKASGFAVFTHGASALGQGNAVTAHTQSPSTIFYNPALMNRLDGTRLELGTTALLVSREYEPAGTGTPTSNDSSFFPSSFYVTHKFSDAVSAGVGVFNPFGLGTEWSDSWDGKYIATKSKLTTYNLNPAVSWQVTKEFAVAAGLDVMFLDASLQRKLPPTVVGLPQQAGDVNSKFKGDGIGVGFNVGAAYDPIKDVTVGVSYRSPVTVSINGDGTFSNPNLPGGKIGVPGKSKVTLPQQLTAAVAYKGIERLTVEAGLRWEGWSSFDKLQIDLDNGNSTTTPRDWHDTWGFNVGGRYQYSDTVALLAGYVYGDAAAPGSTFDPSIPDANTHVFCLGTDLNFDRFNVAFSYAYQLYEDRTKSNTISGGLPSPPFSTANGTYRTDAHLLAVSLGYKF</sequence>
<keyword evidence="4" id="KW-0812">Transmembrane</keyword>
<evidence type="ECO:0000256" key="1">
    <source>
        <dbReference type="ARBA" id="ARBA00004571"/>
    </source>
</evidence>
<keyword evidence="5 8" id="KW-0732">Signal</keyword>
<protein>
    <submittedName>
        <fullName evidence="9">Aromatic hydrocarbon degradation protein</fullName>
    </submittedName>
</protein>
<dbReference type="RefSeq" id="WP_183354739.1">
    <property type="nucleotide sequence ID" value="NZ_BLXX01000006.1"/>
</dbReference>
<dbReference type="Gene3D" id="2.40.160.60">
    <property type="entry name" value="Outer membrane protein transport protein (OMPP1/FadL/TodX)"/>
    <property type="match status" value="1"/>
</dbReference>
<dbReference type="GO" id="GO:0009279">
    <property type="term" value="C:cell outer membrane"/>
    <property type="evidence" value="ECO:0007669"/>
    <property type="project" value="UniProtKB-SubCell"/>
</dbReference>
<name>A0A6V8MIT5_9BACT</name>
<dbReference type="SUPFAM" id="SSF56935">
    <property type="entry name" value="Porins"/>
    <property type="match status" value="1"/>
</dbReference>